<dbReference type="Gene3D" id="1.10.150.870">
    <property type="match status" value="1"/>
</dbReference>
<dbReference type="GO" id="GO:0003887">
    <property type="term" value="F:DNA-directed DNA polymerase activity"/>
    <property type="evidence" value="ECO:0007669"/>
    <property type="project" value="UniProtKB-UniRule"/>
</dbReference>
<gene>
    <name evidence="11" type="primary">polC</name>
    <name evidence="14" type="ORF">CK556_01570</name>
</gene>
<dbReference type="Pfam" id="PF02811">
    <property type="entry name" value="PHP"/>
    <property type="match status" value="1"/>
</dbReference>
<dbReference type="Pfam" id="PF14579">
    <property type="entry name" value="HHH_6"/>
    <property type="match status" value="1"/>
</dbReference>
<keyword evidence="4 11" id="KW-0548">Nucleotidyltransferase</keyword>
<dbReference type="HAMAP" id="MF_00356">
    <property type="entry name" value="DNApol_PolC"/>
    <property type="match status" value="1"/>
</dbReference>
<dbReference type="Gene3D" id="3.30.1900.20">
    <property type="match status" value="2"/>
</dbReference>
<dbReference type="CDD" id="cd07435">
    <property type="entry name" value="PHP_PolIIIA_POLC"/>
    <property type="match status" value="1"/>
</dbReference>
<dbReference type="InterPro" id="IPR028112">
    <property type="entry name" value="DNA_PolC-type_N_I"/>
</dbReference>
<dbReference type="InterPro" id="IPR029460">
    <property type="entry name" value="DNAPol_HHH"/>
</dbReference>
<dbReference type="NCBIfam" id="TIGR00573">
    <property type="entry name" value="dnaq"/>
    <property type="match status" value="1"/>
</dbReference>
<dbReference type="InterPro" id="IPR011708">
    <property type="entry name" value="DNA_pol3_alpha_NTPase_dom"/>
</dbReference>
<dbReference type="InterPro" id="IPR013520">
    <property type="entry name" value="Ribonucl_H"/>
</dbReference>
<keyword evidence="5 11" id="KW-0235">DNA replication</keyword>
<dbReference type="Pfam" id="PF00929">
    <property type="entry name" value="RNase_T"/>
    <property type="match status" value="1"/>
</dbReference>
<evidence type="ECO:0000256" key="11">
    <source>
        <dbReference type="HAMAP-Rule" id="MF_00356"/>
    </source>
</evidence>
<dbReference type="EC" id="2.7.7.7" evidence="11"/>
<dbReference type="CDD" id="cd06127">
    <property type="entry name" value="DEDDh"/>
    <property type="match status" value="1"/>
</dbReference>
<dbReference type="Pfam" id="PF14480">
    <property type="entry name" value="DNA_pol3_a_NI"/>
    <property type="match status" value="1"/>
</dbReference>
<evidence type="ECO:0000256" key="6">
    <source>
        <dbReference type="ARBA" id="ARBA00022722"/>
    </source>
</evidence>
<dbReference type="Gene3D" id="2.40.50.140">
    <property type="entry name" value="Nucleic acid-binding proteins"/>
    <property type="match status" value="1"/>
</dbReference>
<dbReference type="GO" id="GO:0006261">
    <property type="term" value="P:DNA-templated DNA replication"/>
    <property type="evidence" value="ECO:0007669"/>
    <property type="project" value="UniProtKB-UniRule"/>
</dbReference>
<keyword evidence="15" id="KW-1185">Reference proteome</keyword>
<proteinExistence type="inferred from homology"/>
<dbReference type="PANTHER" id="PTHR32294">
    <property type="entry name" value="DNA POLYMERASE III SUBUNIT ALPHA"/>
    <property type="match status" value="1"/>
</dbReference>
<dbReference type="InterPro" id="IPR003141">
    <property type="entry name" value="Pol/His_phosphatase_N"/>
</dbReference>
<dbReference type="CDD" id="cd04484">
    <property type="entry name" value="polC_OBF"/>
    <property type="match status" value="1"/>
</dbReference>
<dbReference type="InterPro" id="IPR004013">
    <property type="entry name" value="PHP_dom"/>
</dbReference>
<dbReference type="EMBL" id="CP023173">
    <property type="protein sequence ID" value="ASZ09044.1"/>
    <property type="molecule type" value="Genomic_DNA"/>
</dbReference>
<dbReference type="CDD" id="cd07309">
    <property type="entry name" value="PHP"/>
    <property type="match status" value="1"/>
</dbReference>
<dbReference type="Pfam" id="PF11490">
    <property type="entry name" value="DNA_pol3_a_NII"/>
    <property type="match status" value="1"/>
</dbReference>
<keyword evidence="2 11" id="KW-0963">Cytoplasm</keyword>
<evidence type="ECO:0000256" key="5">
    <source>
        <dbReference type="ARBA" id="ARBA00022705"/>
    </source>
</evidence>
<evidence type="ECO:0000256" key="2">
    <source>
        <dbReference type="ARBA" id="ARBA00022490"/>
    </source>
</evidence>
<dbReference type="GO" id="GO:0003677">
    <property type="term" value="F:DNA binding"/>
    <property type="evidence" value="ECO:0007669"/>
    <property type="project" value="UniProtKB-UniRule"/>
</dbReference>
<dbReference type="SUPFAM" id="SSF53098">
    <property type="entry name" value="Ribonuclease H-like"/>
    <property type="match status" value="1"/>
</dbReference>
<comment type="function">
    <text evidence="1 11">Required for replicative DNA synthesis. This DNA polymerase also exhibits 3' to 5' exonuclease activity.</text>
</comment>
<dbReference type="SMART" id="SM00481">
    <property type="entry name" value="POLIIIAc"/>
    <property type="match status" value="1"/>
</dbReference>
<keyword evidence="7 11" id="KW-0378">Hydrolase</keyword>
<evidence type="ECO:0000256" key="10">
    <source>
        <dbReference type="ARBA" id="ARBA00049244"/>
    </source>
</evidence>
<evidence type="ECO:0000313" key="15">
    <source>
        <dbReference type="Proteomes" id="UP000232229"/>
    </source>
</evidence>
<dbReference type="KEGG" id="mchc:CK556_01570"/>
<keyword evidence="8 11" id="KW-0269">Exonuclease</keyword>
<feature type="domain" description="Polymerase/histidinol phosphatase N-terminal" evidence="13">
    <location>
        <begin position="345"/>
        <end position="420"/>
    </location>
</feature>
<evidence type="ECO:0000256" key="1">
    <source>
        <dbReference type="ARBA" id="ARBA00003452"/>
    </source>
</evidence>
<evidence type="ECO:0000256" key="9">
    <source>
        <dbReference type="ARBA" id="ARBA00022932"/>
    </source>
</evidence>
<dbReference type="InterPro" id="IPR012337">
    <property type="entry name" value="RNaseH-like_sf"/>
</dbReference>
<keyword evidence="6 11" id="KW-0540">Nuclease</keyword>
<dbReference type="NCBIfam" id="NF001688">
    <property type="entry name" value="PRK00448.1"/>
    <property type="match status" value="1"/>
</dbReference>
<dbReference type="Gene3D" id="6.10.140.1510">
    <property type="match status" value="1"/>
</dbReference>
<dbReference type="STRING" id="1336232.GCA_000518825_00248"/>
<organism evidence="14 15">
    <name type="scientific">Mesoplasma chauliocola</name>
    <dbReference type="NCBI Taxonomy" id="216427"/>
    <lineage>
        <taxon>Bacteria</taxon>
        <taxon>Bacillati</taxon>
        <taxon>Mycoplasmatota</taxon>
        <taxon>Mollicutes</taxon>
        <taxon>Entomoplasmatales</taxon>
        <taxon>Entomoplasmataceae</taxon>
        <taxon>Mesoplasma</taxon>
    </lineage>
</organism>
<dbReference type="InterPro" id="IPR006054">
    <property type="entry name" value="DnaQ"/>
</dbReference>
<dbReference type="InterPro" id="IPR004805">
    <property type="entry name" value="DnaE2/DnaE/PolC"/>
</dbReference>
<accession>A0A249SMY1</accession>
<evidence type="ECO:0000259" key="12">
    <source>
        <dbReference type="SMART" id="SM00479"/>
    </source>
</evidence>
<dbReference type="SMART" id="SM00479">
    <property type="entry name" value="EXOIII"/>
    <property type="match status" value="1"/>
</dbReference>
<evidence type="ECO:0000256" key="3">
    <source>
        <dbReference type="ARBA" id="ARBA00022679"/>
    </source>
</evidence>
<dbReference type="Proteomes" id="UP000232229">
    <property type="component" value="Chromosome"/>
</dbReference>
<reference evidence="14 15" key="1">
    <citation type="submission" date="2017-08" db="EMBL/GenBank/DDBJ databases">
        <title>Complete Genome Sequence of Mesoplasma chauliocola.</title>
        <authorList>
            <person name="Knight T.F.Jr."/>
            <person name="Citino T."/>
        </authorList>
    </citation>
    <scope>NUCLEOTIDE SEQUENCE [LARGE SCALE GENOMIC DNA]</scope>
    <source>
        <strain evidence="14 15">CHPA-2</strain>
    </source>
</reference>
<dbReference type="GO" id="GO:0008408">
    <property type="term" value="F:3'-5' exonuclease activity"/>
    <property type="evidence" value="ECO:0007669"/>
    <property type="project" value="UniProtKB-UniRule"/>
</dbReference>
<dbReference type="InterPro" id="IPR040982">
    <property type="entry name" value="DNA_pol3_finger"/>
</dbReference>
<dbReference type="GO" id="GO:0005737">
    <property type="term" value="C:cytoplasm"/>
    <property type="evidence" value="ECO:0007669"/>
    <property type="project" value="UniProtKB-SubCell"/>
</dbReference>
<dbReference type="FunFam" id="3.30.420.10:FF:000045">
    <property type="entry name" value="3'-5' exonuclease DinG"/>
    <property type="match status" value="1"/>
</dbReference>
<comment type="similarity">
    <text evidence="11">Belongs to the DNA polymerase type-C family. PolC subfamily.</text>
</comment>
<dbReference type="PANTHER" id="PTHR32294:SF5">
    <property type="entry name" value="DNA POLYMERASE III POLC-TYPE"/>
    <property type="match status" value="1"/>
</dbReference>
<keyword evidence="3 11" id="KW-0808">Transferase</keyword>
<name>A0A249SMY1_9MOLU</name>
<evidence type="ECO:0000259" key="13">
    <source>
        <dbReference type="SMART" id="SM00481"/>
    </source>
</evidence>
<evidence type="ECO:0000256" key="8">
    <source>
        <dbReference type="ARBA" id="ARBA00022839"/>
    </source>
</evidence>
<dbReference type="Gene3D" id="3.30.420.10">
    <property type="entry name" value="Ribonuclease H-like superfamily/Ribonuclease H"/>
    <property type="match status" value="1"/>
</dbReference>
<dbReference type="InterPro" id="IPR036397">
    <property type="entry name" value="RNaseH_sf"/>
</dbReference>
<evidence type="ECO:0000313" key="14">
    <source>
        <dbReference type="EMBL" id="ASZ09044.1"/>
    </source>
</evidence>
<keyword evidence="9 11" id="KW-0239">DNA-directed DNA polymerase</keyword>
<comment type="subcellular location">
    <subcellularLocation>
        <location evidence="11">Cytoplasm</location>
    </subcellularLocation>
</comment>
<dbReference type="NCBIfam" id="TIGR01405">
    <property type="entry name" value="polC_Gram_pos"/>
    <property type="match status" value="1"/>
</dbReference>
<protein>
    <recommendedName>
        <fullName evidence="11">DNA polymerase III PolC-type</fullName>
        <shortName evidence="11">PolIII</shortName>
        <ecNumber evidence="11">2.7.7.7</ecNumber>
    </recommendedName>
</protein>
<feature type="domain" description="Exonuclease" evidence="12">
    <location>
        <begin position="439"/>
        <end position="608"/>
    </location>
</feature>
<dbReference type="InterPro" id="IPR044923">
    <property type="entry name" value="PolC_middle_finger_sf"/>
</dbReference>
<dbReference type="InterPro" id="IPR024754">
    <property type="entry name" value="DNA_PolC-like_N_II"/>
</dbReference>
<dbReference type="InterPro" id="IPR012340">
    <property type="entry name" value="NA-bd_OB-fold"/>
</dbReference>
<dbReference type="Gene3D" id="3.20.20.140">
    <property type="entry name" value="Metal-dependent hydrolases"/>
    <property type="match status" value="2"/>
</dbReference>
<dbReference type="InterPro" id="IPR006308">
    <property type="entry name" value="Pol_III_a_PolC-type_gram_pos"/>
</dbReference>
<dbReference type="Gene3D" id="1.10.150.700">
    <property type="entry name" value="PolC, middle finger domain"/>
    <property type="match status" value="1"/>
</dbReference>
<evidence type="ECO:0000256" key="4">
    <source>
        <dbReference type="ARBA" id="ARBA00022695"/>
    </source>
</evidence>
<comment type="catalytic activity">
    <reaction evidence="10 11">
        <text>DNA(n) + a 2'-deoxyribonucleoside 5'-triphosphate = DNA(n+1) + diphosphate</text>
        <dbReference type="Rhea" id="RHEA:22508"/>
        <dbReference type="Rhea" id="RHEA-COMP:17339"/>
        <dbReference type="Rhea" id="RHEA-COMP:17340"/>
        <dbReference type="ChEBI" id="CHEBI:33019"/>
        <dbReference type="ChEBI" id="CHEBI:61560"/>
        <dbReference type="ChEBI" id="CHEBI:173112"/>
        <dbReference type="EC" id="2.7.7.7"/>
    </reaction>
</comment>
<dbReference type="Pfam" id="PF17657">
    <property type="entry name" value="DNA_pol3_finger"/>
    <property type="match status" value="1"/>
</dbReference>
<evidence type="ECO:0000256" key="7">
    <source>
        <dbReference type="ARBA" id="ARBA00022801"/>
    </source>
</evidence>
<dbReference type="Pfam" id="PF07733">
    <property type="entry name" value="DNA_pol3_alpha"/>
    <property type="match status" value="1"/>
</dbReference>
<sequence length="1493" mass="171155">MLDQNILSLFQNLNIKLNEGELSFFEDATIEKKTLSSTKSKFKLYLKIKNFLPTRILHEIHHKCVNASGIKIKLILNVQQQRIDKEILCEYIEFIKNNKAQNKTVIWNFIHSEDFEFDTDENLIKFVVDSKELKNQLVKELEYCLAKLNQFGFKELNYIIDVEDKTEEYIKQSLIIEQQTKEQYKQFAPEQNDKSQGMFISKQNSQKWNTSLDKPSYASFEDIEEDAQNIVLHGKVLSIEIRDSKANNRKIYSIGLTDNNSSIKCIYFGREDERTIMDPLTEEELSSDRVIEIKEKRVAKGDWIAVKGKTSYSQYDKEQNFIIDKIAKISRSESMVKDEAEQKRVELHVHTKMSAMDGVSTIQDYLHTADKWNWRAIAITDHINVQAFPDAYNELKKINKNKADDEKLKLIYGLEMNMIQKEDYWIVKNPKGQKIRDSKMVVFDLETTGLSPEMNEIIEFGAVVFDPITGKTTKHDYLFKPKQPLKQFTMDLTNINEEMLVDKKNIEEDFDKIYELIKDSILIAHNANFDFNFLNNLSKKLGYGELQNTVIDTLTLSRLVRPALKSHRLGAVCKKFGILYDEHVAHRGDYDADVLNDLFFKIIAELKMSTPIVFDHDLMKLIPENDKENTNLLRSRGLHVNVLAKNQQGLKDIFKLVSISHTENFFNSPKIFKEKLKEFKEKNNILIGAGCVNSEVFEIARLNTNNKLEEIIQLYDYVEIQPLSVYKNLITDNQMEEHELIEVIQKIIKTAKKYNVMLVATSDAHYTRPELKKIRDVYINAKGLGGSRHPLFSFKNKNKSVDYPDQFMRTTNEMIKEMNWLNDANLVQEMVITNTNKIADMIENDIVVIKDGLFTPNIDNVDTLLKNKCYETAHDMYGEVLPEIVEARLEKELNSIIKHGFAVVYWISHLLVEKSNKDGYLVGSRGSVGSSFVATASKITEVNPLKAHYRCAKCKYSDFETPVEIKCGYDLPQKDCPKCNSPLIGDGHDIPFETFLGFDGDKVPDIDLNFSGEYQPIAHNFTKEMFGEGNVFRAGTISTVAEKTAFGYVKAFYEETGILEEEMPRKIEIERQAKLVEGVKRTTGQHPGGIIILPKEFEIEDFSPVNYPADDASSSWKTTHFDFHSIHDNLLKMDILGHVDPTALRMLGDLTGVDPINIPTNDPKVYSLFSNLSALNIKPEQINGETTGAIGLPEFGTGFVRGMLKETKPKSFADLVQISGLSHGTDVWLGNARDLIKNDIANISTVIGCRDDIMVYLMGQGIDATTSFKIMESVRKGQGVRKEWKEIMLAHNVPEWYIESCLKIKYMFPKAHATAYVLMAYRIAWYKIYYPAEYYATFLTNRADAFDLRTFLGGYNGVKEKLTELETRRNKKDKMTTKELALMPVLEIGLEMFSRGIKMANLNFEKSLASKYIIEKDPTTGEATLYPPFLVIDSLGDAVADSIIKARSERPLTSVKDLTSRTTITQTQLKIFEELNILDTLAQDEQLEFDFFN</sequence>